<evidence type="ECO:0000256" key="2">
    <source>
        <dbReference type="ARBA" id="ARBA00022475"/>
    </source>
</evidence>
<feature type="transmembrane region" description="Helical" evidence="6">
    <location>
        <begin position="16"/>
        <end position="40"/>
    </location>
</feature>
<keyword evidence="5 6" id="KW-0472">Membrane</keyword>
<feature type="transmembrane region" description="Helical" evidence="6">
    <location>
        <begin position="46"/>
        <end position="67"/>
    </location>
</feature>
<dbReference type="PANTHER" id="PTHR32322">
    <property type="entry name" value="INNER MEMBRANE TRANSPORTER"/>
    <property type="match status" value="1"/>
</dbReference>
<dbReference type="InterPro" id="IPR050638">
    <property type="entry name" value="AA-Vitamin_Transporters"/>
</dbReference>
<evidence type="ECO:0000313" key="9">
    <source>
        <dbReference type="Proteomes" id="UP000193200"/>
    </source>
</evidence>
<keyword evidence="3 6" id="KW-0812">Transmembrane</keyword>
<feature type="transmembrane region" description="Helical" evidence="6">
    <location>
        <begin position="193"/>
        <end position="220"/>
    </location>
</feature>
<feature type="transmembrane region" description="Helical" evidence="6">
    <location>
        <begin position="259"/>
        <end position="280"/>
    </location>
</feature>
<dbReference type="Proteomes" id="UP000193200">
    <property type="component" value="Unassembled WGS sequence"/>
</dbReference>
<comment type="subcellular location">
    <subcellularLocation>
        <location evidence="1">Cell membrane</location>
        <topology evidence="1">Multi-pass membrane protein</topology>
    </subcellularLocation>
</comment>
<gene>
    <name evidence="8" type="ORF">OCH7691_01387</name>
</gene>
<feature type="transmembrane region" description="Helical" evidence="6">
    <location>
        <begin position="286"/>
        <end position="304"/>
    </location>
</feature>
<reference evidence="8 9" key="1">
    <citation type="submission" date="2017-03" db="EMBL/GenBank/DDBJ databases">
        <authorList>
            <person name="Afonso C.L."/>
            <person name="Miller P.J."/>
            <person name="Scott M.A."/>
            <person name="Spackman E."/>
            <person name="Goraichik I."/>
            <person name="Dimitrov K.M."/>
            <person name="Suarez D.L."/>
            <person name="Swayne D.E."/>
        </authorList>
    </citation>
    <scope>NUCLEOTIDE SEQUENCE [LARGE SCALE GENOMIC DNA]</scope>
    <source>
        <strain evidence="8 9">CECT 7691</strain>
    </source>
</reference>
<feature type="domain" description="EamA" evidence="7">
    <location>
        <begin position="165"/>
        <end position="300"/>
    </location>
</feature>
<dbReference type="AlphaFoldDB" id="A0A1Y5SB57"/>
<evidence type="ECO:0000256" key="5">
    <source>
        <dbReference type="ARBA" id="ARBA00023136"/>
    </source>
</evidence>
<dbReference type="InterPro" id="IPR000620">
    <property type="entry name" value="EamA_dom"/>
</dbReference>
<evidence type="ECO:0000256" key="6">
    <source>
        <dbReference type="SAM" id="Phobius"/>
    </source>
</evidence>
<dbReference type="OrthoDB" id="7361469at2"/>
<dbReference type="EMBL" id="FWFR01000001">
    <property type="protein sequence ID" value="SLN35118.1"/>
    <property type="molecule type" value="Genomic_DNA"/>
</dbReference>
<dbReference type="InterPro" id="IPR037185">
    <property type="entry name" value="EmrE-like"/>
</dbReference>
<protein>
    <submittedName>
        <fullName evidence="8">EamA-like transporter family protein</fullName>
    </submittedName>
</protein>
<name>A0A1Y5SB57_9PROT</name>
<feature type="domain" description="EamA" evidence="7">
    <location>
        <begin position="22"/>
        <end position="148"/>
    </location>
</feature>
<evidence type="ECO:0000256" key="1">
    <source>
        <dbReference type="ARBA" id="ARBA00004651"/>
    </source>
</evidence>
<feature type="transmembrane region" description="Helical" evidence="6">
    <location>
        <begin position="79"/>
        <end position="101"/>
    </location>
</feature>
<evidence type="ECO:0000313" key="8">
    <source>
        <dbReference type="EMBL" id="SLN35118.1"/>
    </source>
</evidence>
<dbReference type="InParanoid" id="A0A1Y5SB57"/>
<sequence>MSQETALGGTSRSGHWGAFGGLLVTTVMWGSMVPVTALLLDVFNPFLLSILRYCAALLALVILQATIERGLTVRGAPWGRLMALGAAMAAFSTFFTFGILFSDPVTAAIILTGGPVIAAIMARLSFRTPFEPGFKLGLLLAVGGGIVVAIGNPNNAGRLPDLQGGEILLILAMTCWTWYTIRCQIWLPGWSQLSVTTLTSATASFCLAFVFGIAWLLGLAHLPAEPVTLPDIALLLWIGIGGGGIAIVLWHIGARQFTVAVAALYLNLVPIIAVLIATALGFQPSWLQLVGGILVLVGVLQIQLRRFITGRTG</sequence>
<dbReference type="GO" id="GO:0005886">
    <property type="term" value="C:plasma membrane"/>
    <property type="evidence" value="ECO:0007669"/>
    <property type="project" value="UniProtKB-SubCell"/>
</dbReference>
<dbReference type="SUPFAM" id="SSF103481">
    <property type="entry name" value="Multidrug resistance efflux transporter EmrE"/>
    <property type="match status" value="2"/>
</dbReference>
<feature type="transmembrane region" description="Helical" evidence="6">
    <location>
        <begin position="107"/>
        <end position="126"/>
    </location>
</feature>
<dbReference type="Pfam" id="PF00892">
    <property type="entry name" value="EamA"/>
    <property type="match status" value="2"/>
</dbReference>
<keyword evidence="2" id="KW-1003">Cell membrane</keyword>
<dbReference type="PANTHER" id="PTHR32322:SF18">
    <property type="entry name" value="S-ADENOSYLMETHIONINE_S-ADENOSYLHOMOCYSTEINE TRANSPORTER"/>
    <property type="match status" value="1"/>
</dbReference>
<feature type="transmembrane region" description="Helical" evidence="6">
    <location>
        <begin position="232"/>
        <end position="252"/>
    </location>
</feature>
<accession>A0A1Y5SB57</accession>
<proteinExistence type="predicted"/>
<organism evidence="8 9">
    <name type="scientific">Oceanibacterium hippocampi</name>
    <dbReference type="NCBI Taxonomy" id="745714"/>
    <lineage>
        <taxon>Bacteria</taxon>
        <taxon>Pseudomonadati</taxon>
        <taxon>Pseudomonadota</taxon>
        <taxon>Alphaproteobacteria</taxon>
        <taxon>Sneathiellales</taxon>
        <taxon>Sneathiellaceae</taxon>
        <taxon>Oceanibacterium</taxon>
    </lineage>
</organism>
<evidence type="ECO:0000256" key="4">
    <source>
        <dbReference type="ARBA" id="ARBA00022989"/>
    </source>
</evidence>
<feature type="transmembrane region" description="Helical" evidence="6">
    <location>
        <begin position="162"/>
        <end position="181"/>
    </location>
</feature>
<evidence type="ECO:0000256" key="3">
    <source>
        <dbReference type="ARBA" id="ARBA00022692"/>
    </source>
</evidence>
<evidence type="ECO:0000259" key="7">
    <source>
        <dbReference type="Pfam" id="PF00892"/>
    </source>
</evidence>
<feature type="transmembrane region" description="Helical" evidence="6">
    <location>
        <begin position="133"/>
        <end position="150"/>
    </location>
</feature>
<keyword evidence="9" id="KW-1185">Reference proteome</keyword>
<keyword evidence="4 6" id="KW-1133">Transmembrane helix</keyword>
<dbReference type="RefSeq" id="WP_085882605.1">
    <property type="nucleotide sequence ID" value="NZ_FWFR01000001.1"/>
</dbReference>